<keyword evidence="3" id="KW-1185">Reference proteome</keyword>
<reference evidence="2" key="1">
    <citation type="submission" date="2023-07" db="EMBL/GenBank/DDBJ databases">
        <authorList>
            <consortium name="AG Swart"/>
            <person name="Singh M."/>
            <person name="Singh A."/>
            <person name="Seah K."/>
            <person name="Emmerich C."/>
        </authorList>
    </citation>
    <scope>NUCLEOTIDE SEQUENCE</scope>
    <source>
        <strain evidence="2">DP1</strain>
    </source>
</reference>
<organism evidence="2 3">
    <name type="scientific">Euplotes crassus</name>
    <dbReference type="NCBI Taxonomy" id="5936"/>
    <lineage>
        <taxon>Eukaryota</taxon>
        <taxon>Sar</taxon>
        <taxon>Alveolata</taxon>
        <taxon>Ciliophora</taxon>
        <taxon>Intramacronucleata</taxon>
        <taxon>Spirotrichea</taxon>
        <taxon>Hypotrichia</taxon>
        <taxon>Euplotida</taxon>
        <taxon>Euplotidae</taxon>
        <taxon>Moneuplotes</taxon>
    </lineage>
</organism>
<proteinExistence type="predicted"/>
<comment type="caution">
    <text evidence="2">The sequence shown here is derived from an EMBL/GenBank/DDBJ whole genome shotgun (WGS) entry which is preliminary data.</text>
</comment>
<dbReference type="EMBL" id="CAMPGE010009084">
    <property type="protein sequence ID" value="CAI2367958.1"/>
    <property type="molecule type" value="Genomic_DNA"/>
</dbReference>
<feature type="transmembrane region" description="Helical" evidence="1">
    <location>
        <begin position="21"/>
        <end position="38"/>
    </location>
</feature>
<dbReference type="AlphaFoldDB" id="A0AAD1UES6"/>
<sequence length="348" mass="40954">METYGESRCQKIVSLLTKRGSCFEILVFVGGMIHWQWLMRLLCRETKEYYEKREEEFRELEKLVLGQGWRVMQLVRRYFDSKAYIPSDVNLQFTYISQVSPSLFIENVIKEDLVIPQFRSLYLKFYEYSSCPKDVGKTNDFCSKVNEFLHHIYEKYQEVTESEFSQIPFEKLIIDYDILGASSLNDQLTQFFEIKDLNVIIQFKNPTMKRAFEALCKVKTLQKVTLSNLIAGETKSTVEINKKPKSKITHIILLENIIYLPKGPRKYEYIPKSLHTVTLSFIDLLKTSSIHKNLSSLTLHLIDSTGLHNFYTKKFRNALKLIPEKLNEYIHDQGMDFSFELRHIVTSE</sequence>
<evidence type="ECO:0000313" key="2">
    <source>
        <dbReference type="EMBL" id="CAI2367958.1"/>
    </source>
</evidence>
<keyword evidence="1" id="KW-1133">Transmembrane helix</keyword>
<dbReference type="Proteomes" id="UP001295684">
    <property type="component" value="Unassembled WGS sequence"/>
</dbReference>
<accession>A0AAD1UES6</accession>
<gene>
    <name evidence="2" type="ORF">ECRASSUSDP1_LOCUS9247</name>
</gene>
<keyword evidence="1" id="KW-0472">Membrane</keyword>
<keyword evidence="1" id="KW-0812">Transmembrane</keyword>
<protein>
    <submittedName>
        <fullName evidence="2">Uncharacterized protein</fullName>
    </submittedName>
</protein>
<evidence type="ECO:0000256" key="1">
    <source>
        <dbReference type="SAM" id="Phobius"/>
    </source>
</evidence>
<name>A0AAD1UES6_EUPCR</name>
<evidence type="ECO:0000313" key="3">
    <source>
        <dbReference type="Proteomes" id="UP001295684"/>
    </source>
</evidence>